<gene>
    <name evidence="3" type="ORF">UIB01_05445</name>
</gene>
<dbReference type="AlphaFoldDB" id="A0A023WP14"/>
<dbReference type="Proteomes" id="UP000025238">
    <property type="component" value="Chromosome"/>
</dbReference>
<evidence type="ECO:0000256" key="1">
    <source>
        <dbReference type="SAM" id="MobiDB-lite"/>
    </source>
</evidence>
<keyword evidence="2" id="KW-0812">Transmembrane</keyword>
<feature type="region of interest" description="Disordered" evidence="1">
    <location>
        <begin position="1"/>
        <end position="62"/>
    </location>
</feature>
<feature type="compositionally biased region" description="Basic and acidic residues" evidence="1">
    <location>
        <begin position="31"/>
        <end position="46"/>
    </location>
</feature>
<name>A0A023WP14_STUST</name>
<dbReference type="PATRIC" id="fig|316.97.peg.1105"/>
<feature type="transmembrane region" description="Helical" evidence="2">
    <location>
        <begin position="70"/>
        <end position="89"/>
    </location>
</feature>
<reference evidence="3 4" key="1">
    <citation type="submission" date="2014-03" db="EMBL/GenBank/DDBJ databases">
        <title>Complete genome sequence of Pseudomonas stutzeri 19SMN4.</title>
        <authorList>
            <person name="Brunet-Galmes I."/>
            <person name="Nogales B."/>
            <person name="Busquets A."/>
            <person name="Pena A."/>
            <person name="Gomila M."/>
            <person name="Garcia-Valdes E."/>
            <person name="Lalucat J."/>
            <person name="Bennasar A."/>
            <person name="Bosch R."/>
        </authorList>
    </citation>
    <scope>NUCLEOTIDE SEQUENCE [LARGE SCALE GENOMIC DNA]</scope>
    <source>
        <strain evidence="3 4">19SMN4</strain>
    </source>
</reference>
<feature type="compositionally biased region" description="Gly residues" evidence="1">
    <location>
        <begin position="53"/>
        <end position="62"/>
    </location>
</feature>
<evidence type="ECO:0000313" key="3">
    <source>
        <dbReference type="EMBL" id="AHY41952.1"/>
    </source>
</evidence>
<sequence length="305" mass="32969">MRNDAHDELDNIPSLTAGRDRVEPYPAPDLEPIRRTAAEPPEDGRSRQKRRAAGGGGGGGGGGRASAAPLWVMVLALLISLGALGWWSYQKIAMLEMQLVATQESFARISEDAAGRLQDISGKVVATESNVTTESEAVKLRIKQLEQQTVELARKQQAFATEQQSLAGRQGNQDQRMEEQGRRLERLGSDLQAQQGTTATLAETVKTLGSEQASLKSTLDEQAKLAGRLDSLSKDVAALKQGGNQSQAISRLEQDILVLRSEVDNRPPPSATNTAEFDSFRAQVTRTINAMQGQIANLQGQIDGR</sequence>
<feature type="compositionally biased region" description="Polar residues" evidence="1">
    <location>
        <begin position="163"/>
        <end position="174"/>
    </location>
</feature>
<proteinExistence type="predicted"/>
<evidence type="ECO:0000256" key="2">
    <source>
        <dbReference type="SAM" id="Phobius"/>
    </source>
</evidence>
<feature type="region of interest" description="Disordered" evidence="1">
    <location>
        <begin position="163"/>
        <end position="182"/>
    </location>
</feature>
<evidence type="ECO:0000313" key="4">
    <source>
        <dbReference type="Proteomes" id="UP000025238"/>
    </source>
</evidence>
<keyword evidence="2" id="KW-0472">Membrane</keyword>
<organism evidence="3 4">
    <name type="scientific">Stutzerimonas stutzeri</name>
    <name type="common">Pseudomonas stutzeri</name>
    <dbReference type="NCBI Taxonomy" id="316"/>
    <lineage>
        <taxon>Bacteria</taxon>
        <taxon>Pseudomonadati</taxon>
        <taxon>Pseudomonadota</taxon>
        <taxon>Gammaproteobacteria</taxon>
        <taxon>Pseudomonadales</taxon>
        <taxon>Pseudomonadaceae</taxon>
        <taxon>Stutzerimonas</taxon>
    </lineage>
</organism>
<keyword evidence="2" id="KW-1133">Transmembrane helix</keyword>
<dbReference type="KEGG" id="pstu:UIB01_05445"/>
<dbReference type="EMBL" id="CP007509">
    <property type="protein sequence ID" value="AHY41952.1"/>
    <property type="molecule type" value="Genomic_DNA"/>
</dbReference>
<protein>
    <submittedName>
        <fullName evidence="3">ATPase</fullName>
    </submittedName>
</protein>
<accession>A0A023WP14</accession>